<dbReference type="Gene3D" id="3.40.50.1240">
    <property type="entry name" value="Phosphoglycerate mutase-like"/>
    <property type="match status" value="1"/>
</dbReference>
<dbReference type="RefSeq" id="WP_164131542.1">
    <property type="nucleotide sequence ID" value="NZ_JAAGOX010000032.1"/>
</dbReference>
<dbReference type="InterPro" id="IPR029033">
    <property type="entry name" value="His_PPase_superfam"/>
</dbReference>
<dbReference type="PANTHER" id="PTHR47623:SF1">
    <property type="entry name" value="OS09G0287300 PROTEIN"/>
    <property type="match status" value="1"/>
</dbReference>
<dbReference type="Pfam" id="PF00300">
    <property type="entry name" value="His_Phos_1"/>
    <property type="match status" value="1"/>
</dbReference>
<dbReference type="CDD" id="cd07067">
    <property type="entry name" value="HP_PGM_like"/>
    <property type="match status" value="1"/>
</dbReference>
<accession>A0A6B2NUW9</accession>
<reference evidence="1" key="1">
    <citation type="submission" date="2020-02" db="EMBL/GenBank/DDBJ databases">
        <title>Delineation of the pyrene-degrading pathway in Roseobacter clade bacteria by genomic analysis.</title>
        <authorList>
            <person name="Zhou H."/>
            <person name="Wang H."/>
        </authorList>
    </citation>
    <scope>NUCLEOTIDE SEQUENCE</scope>
    <source>
        <strain evidence="1">PrR005</strain>
    </source>
</reference>
<dbReference type="SMART" id="SM00855">
    <property type="entry name" value="PGAM"/>
    <property type="match status" value="1"/>
</dbReference>
<organism evidence="1">
    <name type="scientific">Ruegeria sp. PrR005</name>
    <dbReference type="NCBI Taxonomy" id="2706882"/>
    <lineage>
        <taxon>Bacteria</taxon>
        <taxon>Pseudomonadati</taxon>
        <taxon>Pseudomonadota</taxon>
        <taxon>Alphaproteobacteria</taxon>
        <taxon>Rhodobacterales</taxon>
        <taxon>Roseobacteraceae</taxon>
        <taxon>Ruegeria</taxon>
    </lineage>
</organism>
<name>A0A6B2NUW9_9RHOB</name>
<dbReference type="AlphaFoldDB" id="A0A6B2NUW9"/>
<evidence type="ECO:0000313" key="1">
    <source>
        <dbReference type="EMBL" id="NDW46523.1"/>
    </source>
</evidence>
<dbReference type="PANTHER" id="PTHR47623">
    <property type="entry name" value="OS09G0287300 PROTEIN"/>
    <property type="match status" value="1"/>
</dbReference>
<dbReference type="EMBL" id="JAAGOX010000032">
    <property type="protein sequence ID" value="NDW46523.1"/>
    <property type="molecule type" value="Genomic_DNA"/>
</dbReference>
<proteinExistence type="predicted"/>
<protein>
    <submittedName>
        <fullName evidence="1">Histidine phosphatase family protein</fullName>
    </submittedName>
</protein>
<dbReference type="SUPFAM" id="SSF53254">
    <property type="entry name" value="Phosphoglycerate mutase-like"/>
    <property type="match status" value="1"/>
</dbReference>
<dbReference type="InterPro" id="IPR013078">
    <property type="entry name" value="His_Pase_superF_clade-1"/>
</dbReference>
<sequence length="165" mass="18357">MTLTLILTRHAKSSWDSDTLSDHDRPLNKRGRRSAVALGEWLRTKALSPDQVLSSSALRTRETWACMGFEEPEPTYTDALYHAGPAKILDTLKSATGRTVLLLGHNPGIAEFAGNIVEEAPAHARFFDYPTGATTVIEFPVDAWRDIRWHSGEVLAFVVPRELTE</sequence>
<comment type="caution">
    <text evidence="1">The sequence shown here is derived from an EMBL/GenBank/DDBJ whole genome shotgun (WGS) entry which is preliminary data.</text>
</comment>
<gene>
    <name evidence="1" type="ORF">G0P99_16330</name>
</gene>